<evidence type="ECO:0000313" key="1">
    <source>
        <dbReference type="EMBL" id="QYC12044.1"/>
    </source>
</evidence>
<dbReference type="RefSeq" id="WP_219354491.1">
    <property type="nucleotide sequence ID" value="NZ_CP080034.1"/>
</dbReference>
<dbReference type="GeneID" id="94375392"/>
<evidence type="ECO:0008006" key="3">
    <source>
        <dbReference type="Google" id="ProtNLM"/>
    </source>
</evidence>
<name>A0ABX8TQV4_9CAUL</name>
<dbReference type="Proteomes" id="UP000824334">
    <property type="component" value="Chromosome"/>
</dbReference>
<sequence length="134" mass="15268">MGDMREPSLDEDGWRLLNAEERQQTYPGSFELPDLRIRNALTIGDYAKLLFEIGVSGDETDEDVVERMWVIVRETLNGRYIGVLDNKPDSIAENDRLWLGVEVPFGPEHVIDAQIGDVESAILAAKEPLRRWSR</sequence>
<keyword evidence="2" id="KW-1185">Reference proteome</keyword>
<dbReference type="EMBL" id="CP080034">
    <property type="protein sequence ID" value="QYC12044.1"/>
    <property type="molecule type" value="Genomic_DNA"/>
</dbReference>
<reference evidence="1 2" key="1">
    <citation type="submission" date="2021-07" db="EMBL/GenBank/DDBJ databases">
        <title>Isolation and characterization of bacteria from a gold mining with a capacity of golden bioaccumulation.</title>
        <authorList>
            <person name="Yang X.J."/>
        </authorList>
    </citation>
    <scope>NUCLEOTIDE SEQUENCE [LARGE SCALE GENOMIC DNA]</scope>
    <source>
        <strain evidence="1 2">Au29</strain>
    </source>
</reference>
<protein>
    <recommendedName>
        <fullName evidence="3">DUF2314 domain-containing protein</fullName>
    </recommendedName>
</protein>
<organism evidence="1 2">
    <name type="scientific">Brevundimonas nasdae</name>
    <dbReference type="NCBI Taxonomy" id="172043"/>
    <lineage>
        <taxon>Bacteria</taxon>
        <taxon>Pseudomonadati</taxon>
        <taxon>Pseudomonadota</taxon>
        <taxon>Alphaproteobacteria</taxon>
        <taxon>Caulobacterales</taxon>
        <taxon>Caulobacteraceae</taxon>
        <taxon>Brevundimonas</taxon>
    </lineage>
</organism>
<gene>
    <name evidence="1" type="ORF">KWG56_08950</name>
</gene>
<proteinExistence type="predicted"/>
<evidence type="ECO:0000313" key="2">
    <source>
        <dbReference type="Proteomes" id="UP000824334"/>
    </source>
</evidence>
<accession>A0ABX8TQV4</accession>